<keyword evidence="1" id="KW-0812">Transmembrane</keyword>
<accession>A0A067QMW9</accession>
<name>A0A067QMW9_9AGAM</name>
<dbReference type="AlphaFoldDB" id="A0A067QMW9"/>
<feature type="transmembrane region" description="Helical" evidence="1">
    <location>
        <begin position="583"/>
        <end position="610"/>
    </location>
</feature>
<dbReference type="Proteomes" id="UP000027265">
    <property type="component" value="Unassembled WGS sequence"/>
</dbReference>
<keyword evidence="3" id="KW-1185">Reference proteome</keyword>
<dbReference type="PANTHER" id="PTHR34365">
    <property type="entry name" value="ENOLASE (DUF1399)"/>
    <property type="match status" value="1"/>
</dbReference>
<dbReference type="PANTHER" id="PTHR34365:SF7">
    <property type="entry name" value="GLYCINE-RICH DOMAIN-CONTAINING PROTEIN 1"/>
    <property type="match status" value="1"/>
</dbReference>
<dbReference type="Pfam" id="PF07173">
    <property type="entry name" value="GRDP-like"/>
    <property type="match status" value="1"/>
</dbReference>
<sequence length="615" mass="69411">MTDRPPSYSRHELPPLPNFPESFRIGSLATPQPLVQPQQLKVHLRLLQAFWELRIAVEEKQWEVPHLPAVKDLQWAWFVNLAVERFERWIATLGDPNEPIEIWVEKFMPPLDVLMVWHSYSLNPGWYSEDRDRFKPLQNLPVSQNTPIELVSYIGNPLSFQPSPTRAASWFEATGTPFDPFGSASQLNLRTIRCPKCDKSLTTEFLDASGTGYAQRNFKQSCNGCRHEITKDSLAAVKFARDLSLDHREDLLTSEHGYGMFLAGTLYTETDAQDIKRAMLAKSNIMEAPKLKMLDFRGVLPELRPKAILKAIDYKIEIARATAARGMKTGGGRLLMRIMSAYVDDRPFSIELVGAVLRQGTFVKKMHDIGWTDPYFFNSTSDMVTLQHSVARYHAFLDLISASPGAFSVPTLDIDLAWHTHQLYAVRYAQECKSFVGRYVDHDDKVEENRLAMAFDLTCRAWKADRHLSSLSLLGDTIGQKLARLRTSTLSRLPSSPNPTHFCPPTNEPFLLSGTHPSDHNAVYLGGSKANEKLSDVNRHIRSAKVKKRRERDAEWVRKGKLDEQRYMRGEGHAMAFLVPVPIYAYGMAGCIGGCGSVFTAGACAVVSLIRLSRD</sequence>
<reference evidence="3" key="1">
    <citation type="journal article" date="2014" name="Proc. Natl. Acad. Sci. U.S.A.">
        <title>Extensive sampling of basidiomycete genomes demonstrates inadequacy of the white-rot/brown-rot paradigm for wood decay fungi.</title>
        <authorList>
            <person name="Riley R."/>
            <person name="Salamov A.A."/>
            <person name="Brown D.W."/>
            <person name="Nagy L.G."/>
            <person name="Floudas D."/>
            <person name="Held B.W."/>
            <person name="Levasseur A."/>
            <person name="Lombard V."/>
            <person name="Morin E."/>
            <person name="Otillar R."/>
            <person name="Lindquist E.A."/>
            <person name="Sun H."/>
            <person name="LaButti K.M."/>
            <person name="Schmutz J."/>
            <person name="Jabbour D."/>
            <person name="Luo H."/>
            <person name="Baker S.E."/>
            <person name="Pisabarro A.G."/>
            <person name="Walton J.D."/>
            <person name="Blanchette R.A."/>
            <person name="Henrissat B."/>
            <person name="Martin F."/>
            <person name="Cullen D."/>
            <person name="Hibbett D.S."/>
            <person name="Grigoriev I.V."/>
        </authorList>
    </citation>
    <scope>NUCLEOTIDE SEQUENCE [LARGE SCALE GENOMIC DNA]</scope>
    <source>
        <strain evidence="3">MUCL 33604</strain>
    </source>
</reference>
<dbReference type="OrthoDB" id="2684236at2759"/>
<keyword evidence="1" id="KW-0472">Membrane</keyword>
<organism evidence="2 3">
    <name type="scientific">Jaapia argillacea MUCL 33604</name>
    <dbReference type="NCBI Taxonomy" id="933084"/>
    <lineage>
        <taxon>Eukaryota</taxon>
        <taxon>Fungi</taxon>
        <taxon>Dikarya</taxon>
        <taxon>Basidiomycota</taxon>
        <taxon>Agaricomycotina</taxon>
        <taxon>Agaricomycetes</taxon>
        <taxon>Agaricomycetidae</taxon>
        <taxon>Jaapiales</taxon>
        <taxon>Jaapiaceae</taxon>
        <taxon>Jaapia</taxon>
    </lineage>
</organism>
<dbReference type="InterPro" id="IPR009836">
    <property type="entry name" value="GRDP-like"/>
</dbReference>
<dbReference type="STRING" id="933084.A0A067QMW9"/>
<protein>
    <submittedName>
        <fullName evidence="2">Uncharacterized protein</fullName>
    </submittedName>
</protein>
<evidence type="ECO:0000256" key="1">
    <source>
        <dbReference type="SAM" id="Phobius"/>
    </source>
</evidence>
<proteinExistence type="predicted"/>
<gene>
    <name evidence="2" type="ORF">JAAARDRAFT_187341</name>
</gene>
<dbReference type="EMBL" id="KL197709">
    <property type="protein sequence ID" value="KDQ63946.1"/>
    <property type="molecule type" value="Genomic_DNA"/>
</dbReference>
<evidence type="ECO:0000313" key="3">
    <source>
        <dbReference type="Proteomes" id="UP000027265"/>
    </source>
</evidence>
<evidence type="ECO:0000313" key="2">
    <source>
        <dbReference type="EMBL" id="KDQ63946.1"/>
    </source>
</evidence>
<dbReference type="HOGENOM" id="CLU_010103_1_1_1"/>
<keyword evidence="1" id="KW-1133">Transmembrane helix</keyword>
<dbReference type="InParanoid" id="A0A067QMW9"/>